<dbReference type="eggNOG" id="COG2353">
    <property type="taxonomic scope" value="Bacteria"/>
</dbReference>
<dbReference type="PANTHER" id="PTHR34406">
    <property type="entry name" value="PROTEIN YCEI"/>
    <property type="match status" value="1"/>
</dbReference>
<evidence type="ECO:0000259" key="2">
    <source>
        <dbReference type="SMART" id="SM00867"/>
    </source>
</evidence>
<accession>Q2NC03</accession>
<keyword evidence="1" id="KW-0732">Signal</keyword>
<evidence type="ECO:0000313" key="4">
    <source>
        <dbReference type="Proteomes" id="UP000008808"/>
    </source>
</evidence>
<dbReference type="Gene3D" id="2.40.128.110">
    <property type="entry name" value="Lipid/polyisoprenoid-binding, YceI-like"/>
    <property type="match status" value="1"/>
</dbReference>
<gene>
    <name evidence="3" type="ordered locus">ELI_03480</name>
</gene>
<protein>
    <recommendedName>
        <fullName evidence="2">Lipid/polyisoprenoid-binding YceI-like domain-containing protein</fullName>
    </recommendedName>
</protein>
<reference evidence="4" key="1">
    <citation type="journal article" date="2009" name="J. Bacteriol.">
        <title>Complete genome sequence of Erythrobacter litoralis HTCC2594.</title>
        <authorList>
            <person name="Oh H.M."/>
            <person name="Giovannoni S.J."/>
            <person name="Ferriera S."/>
            <person name="Johnson J."/>
            <person name="Cho J.C."/>
        </authorList>
    </citation>
    <scope>NUCLEOTIDE SEQUENCE [LARGE SCALE GENOMIC DNA]</scope>
    <source>
        <strain evidence="4">HTCC2594</strain>
    </source>
</reference>
<feature type="chain" id="PRO_5004213182" description="Lipid/polyisoprenoid-binding YceI-like domain-containing protein" evidence="1">
    <location>
        <begin position="28"/>
        <end position="191"/>
    </location>
</feature>
<dbReference type="Proteomes" id="UP000008808">
    <property type="component" value="Chromosome"/>
</dbReference>
<keyword evidence="4" id="KW-1185">Reference proteome</keyword>
<feature type="signal peptide" evidence="1">
    <location>
        <begin position="1"/>
        <end position="27"/>
    </location>
</feature>
<dbReference type="STRING" id="314225.ELI_03480"/>
<name>Q2NC03_ERYLH</name>
<dbReference type="EMBL" id="CP000157">
    <property type="protein sequence ID" value="ABC62788.1"/>
    <property type="molecule type" value="Genomic_DNA"/>
</dbReference>
<dbReference type="KEGG" id="eli:ELI_03480"/>
<dbReference type="InterPro" id="IPR036761">
    <property type="entry name" value="TTHA0802/YceI-like_sf"/>
</dbReference>
<dbReference type="OrthoDB" id="9811006at2"/>
<dbReference type="Pfam" id="PF04264">
    <property type="entry name" value="YceI"/>
    <property type="match status" value="1"/>
</dbReference>
<dbReference type="SMART" id="SM00867">
    <property type="entry name" value="YceI"/>
    <property type="match status" value="1"/>
</dbReference>
<dbReference type="HOGENOM" id="CLU_1352901_0_0_5"/>
<evidence type="ECO:0000313" key="3">
    <source>
        <dbReference type="EMBL" id="ABC62788.1"/>
    </source>
</evidence>
<feature type="domain" description="Lipid/polyisoprenoid-binding YceI-like" evidence="2">
    <location>
        <begin position="25"/>
        <end position="188"/>
    </location>
</feature>
<dbReference type="SUPFAM" id="SSF101874">
    <property type="entry name" value="YceI-like"/>
    <property type="match status" value="1"/>
</dbReference>
<proteinExistence type="predicted"/>
<sequence>MLTGRAFLASLCAVLLGAASPAGTTYAVDAAASSVSAKVPFLGFGSKTAGFPDLAGTIRLSPDDPRRIDLDVRLNARALTAPDNLTRERLRGEKFFWVEKYPTVRFKGRRMVLRDARSGTVEGTLTARGVSQPVTLQVAFDTPPGTVAPGQPLTLTGETRIDRRDFGMTAYSLIVGKTVTIRLKARLRPVA</sequence>
<dbReference type="RefSeq" id="WP_011413664.1">
    <property type="nucleotide sequence ID" value="NC_007722.1"/>
</dbReference>
<dbReference type="InterPro" id="IPR007372">
    <property type="entry name" value="Lipid/polyisoprenoid-bd_YceI"/>
</dbReference>
<dbReference type="AlphaFoldDB" id="Q2NC03"/>
<evidence type="ECO:0000256" key="1">
    <source>
        <dbReference type="SAM" id="SignalP"/>
    </source>
</evidence>
<dbReference type="PANTHER" id="PTHR34406:SF1">
    <property type="entry name" value="PROTEIN YCEI"/>
    <property type="match status" value="1"/>
</dbReference>
<organism evidence="3 4">
    <name type="scientific">Erythrobacter litoralis (strain HTCC2594)</name>
    <dbReference type="NCBI Taxonomy" id="314225"/>
    <lineage>
        <taxon>Bacteria</taxon>
        <taxon>Pseudomonadati</taxon>
        <taxon>Pseudomonadota</taxon>
        <taxon>Alphaproteobacteria</taxon>
        <taxon>Sphingomonadales</taxon>
        <taxon>Erythrobacteraceae</taxon>
        <taxon>Erythrobacter/Porphyrobacter group</taxon>
        <taxon>Erythrobacter</taxon>
    </lineage>
</organism>